<dbReference type="FunFam" id="1.10.287.770:FF:000005">
    <property type="entry name" value="Amiloride-sensitive sodium channel subunit gamma"/>
    <property type="match status" value="1"/>
</dbReference>
<dbReference type="Gene3D" id="1.10.287.820">
    <property type="entry name" value="Acid-sensing ion channel domain"/>
    <property type="match status" value="1"/>
</dbReference>
<keyword evidence="11 12" id="KW-0407">Ion channel</keyword>
<evidence type="ECO:0000256" key="11">
    <source>
        <dbReference type="ARBA" id="ARBA00023303"/>
    </source>
</evidence>
<comment type="caution">
    <text evidence="13">The sequence shown here is derived from an EMBL/GenBank/DDBJ whole genome shotgun (WGS) entry which is preliminary data.</text>
</comment>
<keyword evidence="14" id="KW-1185">Reference proteome</keyword>
<keyword evidence="2 12" id="KW-0813">Transport</keyword>
<organism evidence="13 14">
    <name type="scientific">Hymenochirus boettgeri</name>
    <name type="common">Congo dwarf clawed frog</name>
    <dbReference type="NCBI Taxonomy" id="247094"/>
    <lineage>
        <taxon>Eukaryota</taxon>
        <taxon>Metazoa</taxon>
        <taxon>Chordata</taxon>
        <taxon>Craniata</taxon>
        <taxon>Vertebrata</taxon>
        <taxon>Euteleostomi</taxon>
        <taxon>Amphibia</taxon>
        <taxon>Batrachia</taxon>
        <taxon>Anura</taxon>
        <taxon>Pipoidea</taxon>
        <taxon>Pipidae</taxon>
        <taxon>Pipinae</taxon>
        <taxon>Hymenochirus</taxon>
    </lineage>
</organism>
<keyword evidence="5" id="KW-1133">Transmembrane helix</keyword>
<dbReference type="PRINTS" id="PR01078">
    <property type="entry name" value="AMINACHANNEL"/>
</dbReference>
<keyword evidence="9" id="KW-1015">Disulfide bond</keyword>
<dbReference type="Pfam" id="PF00858">
    <property type="entry name" value="ASC"/>
    <property type="match status" value="2"/>
</dbReference>
<dbReference type="InterPro" id="IPR001873">
    <property type="entry name" value="ENaC"/>
</dbReference>
<keyword evidence="8" id="KW-0472">Membrane</keyword>
<dbReference type="Proteomes" id="UP000812440">
    <property type="component" value="Chromosome 9"/>
</dbReference>
<evidence type="ECO:0000256" key="6">
    <source>
        <dbReference type="ARBA" id="ARBA00023053"/>
    </source>
</evidence>
<dbReference type="GO" id="GO:0015280">
    <property type="term" value="F:ligand-gated sodium channel activity"/>
    <property type="evidence" value="ECO:0007669"/>
    <property type="project" value="TreeGrafter"/>
</dbReference>
<evidence type="ECO:0000256" key="9">
    <source>
        <dbReference type="ARBA" id="ARBA00023157"/>
    </source>
</evidence>
<keyword evidence="10 12" id="KW-0739">Sodium transport</keyword>
<accession>A0A8T2ING1</accession>
<dbReference type="GO" id="GO:0016324">
    <property type="term" value="C:apical plasma membrane"/>
    <property type="evidence" value="ECO:0007669"/>
    <property type="project" value="UniProtKB-SubCell"/>
</dbReference>
<dbReference type="PANTHER" id="PTHR11690:SF19">
    <property type="entry name" value="AMILORIDE-SENSITIVE SODIUM CHANNEL SUBUNIT GAMMA"/>
    <property type="match status" value="1"/>
</dbReference>
<evidence type="ECO:0000256" key="7">
    <source>
        <dbReference type="ARBA" id="ARBA00023065"/>
    </source>
</evidence>
<evidence type="ECO:0000256" key="2">
    <source>
        <dbReference type="ARBA" id="ARBA00022448"/>
    </source>
</evidence>
<evidence type="ECO:0000256" key="3">
    <source>
        <dbReference type="ARBA" id="ARBA00022461"/>
    </source>
</evidence>
<keyword evidence="7 12" id="KW-0406">Ion transport</keyword>
<protein>
    <recommendedName>
        <fullName evidence="15">Amiloride-sensitive sodium channel subunit gamma</fullName>
    </recommendedName>
</protein>
<dbReference type="PANTHER" id="PTHR11690">
    <property type="entry name" value="AMILORIDE-SENSITIVE SODIUM CHANNEL-RELATED"/>
    <property type="match status" value="1"/>
</dbReference>
<keyword evidence="3 12" id="KW-0894">Sodium channel</keyword>
<dbReference type="OrthoDB" id="6021021at2759"/>
<evidence type="ECO:0000256" key="5">
    <source>
        <dbReference type="ARBA" id="ARBA00022989"/>
    </source>
</evidence>
<comment type="subcellular location">
    <subcellularLocation>
        <location evidence="1">Apical cell membrane</location>
        <topology evidence="1">Multi-pass membrane protein</topology>
    </subcellularLocation>
</comment>
<dbReference type="EMBL" id="JAACNH010000009">
    <property type="protein sequence ID" value="KAG8433127.1"/>
    <property type="molecule type" value="Genomic_DNA"/>
</dbReference>
<sequence length="458" mass="52500">MPLVKLESISKGGLDVTNIISKRRSRMSAKVIYRDASLCQMKEIWWGSKCVTHTTSDCTVFIFSSGINAIQEWYLLQYTNILAKFYGEKIAMGYKADELLATCFFDGLSCDSRLKFHSFHHPLYGNATRFNSADSETLLVSSMGGMEYGLKVVLYIDENDNTPSVHIGWSQDSKLETAMESSIGMQLTESTKLSNHTVNICLHSCFQRAMVQTCGCAYYNHPLPNGAKYCNFEQFSSWMYCYFKLHKKFVQEELGCQSTCRESCSFKEWTLTRSLAKWPSLNSEEWMLRVLSWELGNKLKKNLTKHDLANLALFYQDLNSRSISESPTYNIVTLLSNFGGQLGLWMSCSMVCVLEIFEVFFIDSLWVVLRQQWHKLCNWWKNHKGNQAEQNLQIPVPTMTGHDNPVCLVEEDPPTFNSALQLPQAQNCQVPRTPPPKYNTLRIQSAFQAEIIEDVERF</sequence>
<reference evidence="13" key="1">
    <citation type="thesis" date="2020" institute="ProQuest LLC" country="789 East Eisenhower Parkway, Ann Arbor, MI, USA">
        <title>Comparative Genomics and Chromosome Evolution.</title>
        <authorList>
            <person name="Mudd A.B."/>
        </authorList>
    </citation>
    <scope>NUCLEOTIDE SEQUENCE</scope>
    <source>
        <strain evidence="13">Female2</strain>
        <tissue evidence="13">Blood</tissue>
    </source>
</reference>
<evidence type="ECO:0000256" key="12">
    <source>
        <dbReference type="RuleBase" id="RU000679"/>
    </source>
</evidence>
<comment type="similarity">
    <text evidence="12">Belongs to the amiloride-sensitive sodium channel (TC 1.A.6) family.</text>
</comment>
<evidence type="ECO:0000256" key="4">
    <source>
        <dbReference type="ARBA" id="ARBA00022692"/>
    </source>
</evidence>
<name>A0A8T2ING1_9PIPI</name>
<dbReference type="Gene3D" id="1.10.287.770">
    <property type="entry name" value="YojJ-like"/>
    <property type="match status" value="1"/>
</dbReference>
<gene>
    <name evidence="13" type="ORF">GDO86_017426</name>
</gene>
<evidence type="ECO:0000256" key="10">
    <source>
        <dbReference type="ARBA" id="ARBA00023201"/>
    </source>
</evidence>
<evidence type="ECO:0008006" key="15">
    <source>
        <dbReference type="Google" id="ProtNLM"/>
    </source>
</evidence>
<evidence type="ECO:0000313" key="14">
    <source>
        <dbReference type="Proteomes" id="UP000812440"/>
    </source>
</evidence>
<keyword evidence="6" id="KW-0915">Sodium</keyword>
<evidence type="ECO:0000256" key="1">
    <source>
        <dbReference type="ARBA" id="ARBA00004424"/>
    </source>
</evidence>
<proteinExistence type="inferred from homology"/>
<keyword evidence="4 12" id="KW-0812">Transmembrane</keyword>
<evidence type="ECO:0000313" key="13">
    <source>
        <dbReference type="EMBL" id="KAG8433127.1"/>
    </source>
</evidence>
<dbReference type="AlphaFoldDB" id="A0A8T2ING1"/>
<evidence type="ECO:0000256" key="8">
    <source>
        <dbReference type="ARBA" id="ARBA00023136"/>
    </source>
</evidence>